<dbReference type="InterPro" id="IPR041380">
    <property type="entry name" value="Acetyltransf_17"/>
</dbReference>
<dbReference type="Proteomes" id="UP001589854">
    <property type="component" value="Unassembled WGS sequence"/>
</dbReference>
<dbReference type="Pfam" id="PF13530">
    <property type="entry name" value="SCP2_2"/>
    <property type="match status" value="1"/>
</dbReference>
<organism evidence="2 3">
    <name type="scientific">Metabacillus herbersteinensis</name>
    <dbReference type="NCBI Taxonomy" id="283816"/>
    <lineage>
        <taxon>Bacteria</taxon>
        <taxon>Bacillati</taxon>
        <taxon>Bacillota</taxon>
        <taxon>Bacilli</taxon>
        <taxon>Bacillales</taxon>
        <taxon>Bacillaceae</taxon>
        <taxon>Metabacillus</taxon>
    </lineage>
</organism>
<dbReference type="PROSITE" id="PS51186">
    <property type="entry name" value="GNAT"/>
    <property type="match status" value="1"/>
</dbReference>
<dbReference type="InterPro" id="IPR051554">
    <property type="entry name" value="Acetyltransferase_Eis"/>
</dbReference>
<keyword evidence="2" id="KW-0808">Transferase</keyword>
<sequence length="391" mass="46055">MIRVVEKQEYDQVLELSQYAFQYSLSNDEKEQANSRLQNQYILGDFEEEKLTAKLQILSFQVIINETLFKMGGVASVATWPEERRNRKVAKLIDEGLNWMKENGYHLSYLHPFSIPFYRQFGYELICSQQFLTIQKEDLQFLKKDKGRIQREKMEQALPLLKKIYGEFSKSFNSMLVREDLWWENSVIKKDASIVFHYNPDEKEDGYMIYKVNDRKLTVYEIVTLNEEAKRGFWNFVCQHDSMVDEVKWITYEKDFFSFYLANPRVKTEIHPYFMARIIDVESFLSLYPFQPSDNEPLILHVYDPVASWNNGTYFIENNSVKSFKNTEKGTCVHPPKKGLQIEIGILTALLLGYKKPSFLYKAGMIKGDLNDIARLEKIISGNESVLFDFF</sequence>
<dbReference type="SUPFAM" id="SSF55729">
    <property type="entry name" value="Acyl-CoA N-acyltransferases (Nat)"/>
    <property type="match status" value="1"/>
</dbReference>
<dbReference type="SUPFAM" id="SSF55718">
    <property type="entry name" value="SCP-like"/>
    <property type="match status" value="1"/>
</dbReference>
<keyword evidence="2" id="KW-0012">Acyltransferase</keyword>
<comment type="caution">
    <text evidence="2">The sequence shown here is derived from an EMBL/GenBank/DDBJ whole genome shotgun (WGS) entry which is preliminary data.</text>
</comment>
<dbReference type="EC" id="2.3.1.-" evidence="2"/>
<accession>A0ABV6GPD2</accession>
<dbReference type="Gene3D" id="3.40.630.30">
    <property type="match status" value="2"/>
</dbReference>
<dbReference type="PANTHER" id="PTHR37817:SF1">
    <property type="entry name" value="N-ACETYLTRANSFERASE EIS"/>
    <property type="match status" value="1"/>
</dbReference>
<keyword evidence="3" id="KW-1185">Reference proteome</keyword>
<dbReference type="RefSeq" id="WP_378939710.1">
    <property type="nucleotide sequence ID" value="NZ_JBHLVO010000058.1"/>
</dbReference>
<name>A0ABV6GPD2_9BACI</name>
<dbReference type="InterPro" id="IPR025559">
    <property type="entry name" value="Eis_dom"/>
</dbReference>
<dbReference type="InterPro" id="IPR000182">
    <property type="entry name" value="GNAT_dom"/>
</dbReference>
<dbReference type="EMBL" id="JBHLVO010000058">
    <property type="protein sequence ID" value="MFC0274959.1"/>
    <property type="molecule type" value="Genomic_DNA"/>
</dbReference>
<feature type="domain" description="N-acetyltransferase" evidence="1">
    <location>
        <begin position="1"/>
        <end position="165"/>
    </location>
</feature>
<dbReference type="Gene3D" id="3.30.1050.10">
    <property type="entry name" value="SCP2 sterol-binding domain"/>
    <property type="match status" value="1"/>
</dbReference>
<protein>
    <submittedName>
        <fullName evidence="2">Enhanced intracellular survival protein Eis</fullName>
        <ecNumber evidence="2">2.3.1.-</ecNumber>
    </submittedName>
</protein>
<dbReference type="Pfam" id="PF17668">
    <property type="entry name" value="Acetyltransf_17"/>
    <property type="match status" value="1"/>
</dbReference>
<dbReference type="InterPro" id="IPR016181">
    <property type="entry name" value="Acyl_CoA_acyltransferase"/>
</dbReference>
<dbReference type="GO" id="GO:0016746">
    <property type="term" value="F:acyltransferase activity"/>
    <property type="evidence" value="ECO:0007669"/>
    <property type="project" value="UniProtKB-KW"/>
</dbReference>
<dbReference type="PANTHER" id="PTHR37817">
    <property type="entry name" value="N-ACETYLTRANSFERASE EIS"/>
    <property type="match status" value="1"/>
</dbReference>
<proteinExistence type="predicted"/>
<dbReference type="Pfam" id="PF13527">
    <property type="entry name" value="Acetyltransf_9"/>
    <property type="match status" value="1"/>
</dbReference>
<dbReference type="InterPro" id="IPR036527">
    <property type="entry name" value="SCP2_sterol-bd_dom_sf"/>
</dbReference>
<gene>
    <name evidence="2" type="primary">eis</name>
    <name evidence="2" type="ORF">ACFFIX_27035</name>
</gene>
<evidence type="ECO:0000313" key="2">
    <source>
        <dbReference type="EMBL" id="MFC0274959.1"/>
    </source>
</evidence>
<reference evidence="2 3" key="1">
    <citation type="submission" date="2024-09" db="EMBL/GenBank/DDBJ databases">
        <authorList>
            <person name="Sun Q."/>
            <person name="Mori K."/>
        </authorList>
    </citation>
    <scope>NUCLEOTIDE SEQUENCE [LARGE SCALE GENOMIC DNA]</scope>
    <source>
        <strain evidence="2 3">CCM 7228</strain>
    </source>
</reference>
<evidence type="ECO:0000313" key="3">
    <source>
        <dbReference type="Proteomes" id="UP001589854"/>
    </source>
</evidence>
<evidence type="ECO:0000259" key="1">
    <source>
        <dbReference type="PROSITE" id="PS51186"/>
    </source>
</evidence>